<dbReference type="Gene3D" id="3.40.50.970">
    <property type="match status" value="1"/>
</dbReference>
<dbReference type="InterPro" id="IPR029061">
    <property type="entry name" value="THDP-binding"/>
</dbReference>
<dbReference type="PANTHER" id="PTHR43380:SF1">
    <property type="entry name" value="2-OXOISOVALERATE DEHYDROGENASE SUBUNIT ALPHA, MITOCHONDRIAL"/>
    <property type="match status" value="1"/>
</dbReference>
<keyword evidence="7 10" id="KW-0670">Pyruvate</keyword>
<evidence type="ECO:0000313" key="13">
    <source>
        <dbReference type="EMBL" id="SQI60561.1"/>
    </source>
</evidence>
<dbReference type="EMBL" id="LS483476">
    <property type="protein sequence ID" value="SQI60561.1"/>
    <property type="molecule type" value="Genomic_DNA"/>
</dbReference>
<evidence type="ECO:0000256" key="11">
    <source>
        <dbReference type="SAM" id="Coils"/>
    </source>
</evidence>
<comment type="subunit">
    <text evidence="2 10">Heterodimer of an alpha and a beta chain.</text>
</comment>
<dbReference type="CDD" id="cd02000">
    <property type="entry name" value="TPP_E1_PDC_ADC_BCADC"/>
    <property type="match status" value="1"/>
</dbReference>
<protein>
    <recommendedName>
        <fullName evidence="4 10">Pyruvate dehydrogenase E1 component subunit alpha</fullName>
        <ecNumber evidence="3 10">1.2.4.1</ecNumber>
    </recommendedName>
</protein>
<comment type="function">
    <text evidence="8 10">The pyruvate dehydrogenase complex catalyzes the overall conversion of pyruvate to acetyl-CoA and CO(2). It contains multiple copies of three enzymatic components: pyruvate dehydrogenase (E1), dihydrolipoamide acetyltransferase (E2) and lipoamide dehydrogenase (E3).</text>
</comment>
<evidence type="ECO:0000256" key="9">
    <source>
        <dbReference type="ARBA" id="ARBA00051231"/>
    </source>
</evidence>
<evidence type="ECO:0000256" key="3">
    <source>
        <dbReference type="ARBA" id="ARBA00012281"/>
    </source>
</evidence>
<feature type="domain" description="Dehydrogenase E1 component" evidence="12">
    <location>
        <begin position="53"/>
        <end position="343"/>
    </location>
</feature>
<comment type="cofactor">
    <cofactor evidence="1 10">
        <name>thiamine diphosphate</name>
        <dbReference type="ChEBI" id="CHEBI:58937"/>
    </cofactor>
</comment>
<proteinExistence type="predicted"/>
<dbReference type="Pfam" id="PF00676">
    <property type="entry name" value="E1_dh"/>
    <property type="match status" value="1"/>
</dbReference>
<evidence type="ECO:0000256" key="1">
    <source>
        <dbReference type="ARBA" id="ARBA00001964"/>
    </source>
</evidence>
<comment type="catalytic activity">
    <reaction evidence="9 10">
        <text>N(6)-[(R)-lipoyl]-L-lysyl-[protein] + pyruvate + H(+) = N(6)-[(R)-S(8)-acetyldihydrolipoyl]-L-lysyl-[protein] + CO2</text>
        <dbReference type="Rhea" id="RHEA:19189"/>
        <dbReference type="Rhea" id="RHEA-COMP:10474"/>
        <dbReference type="Rhea" id="RHEA-COMP:10478"/>
        <dbReference type="ChEBI" id="CHEBI:15361"/>
        <dbReference type="ChEBI" id="CHEBI:15378"/>
        <dbReference type="ChEBI" id="CHEBI:16526"/>
        <dbReference type="ChEBI" id="CHEBI:83099"/>
        <dbReference type="ChEBI" id="CHEBI:83111"/>
        <dbReference type="EC" id="1.2.4.1"/>
    </reaction>
</comment>
<name>A0A2X4WBN0_LEDLE</name>
<dbReference type="InterPro" id="IPR017596">
    <property type="entry name" value="PdhA/BkdA"/>
</dbReference>
<evidence type="ECO:0000256" key="2">
    <source>
        <dbReference type="ARBA" id="ARBA00011870"/>
    </source>
</evidence>
<evidence type="ECO:0000256" key="4">
    <source>
        <dbReference type="ARBA" id="ARBA00014159"/>
    </source>
</evidence>
<reference evidence="13 14" key="1">
    <citation type="submission" date="2018-06" db="EMBL/GenBank/DDBJ databases">
        <authorList>
            <consortium name="Pathogen Informatics"/>
            <person name="Doyle S."/>
        </authorList>
    </citation>
    <scope>NUCLEOTIDE SEQUENCE [LARGE SCALE GENOMIC DNA]</scope>
    <source>
        <strain evidence="13 14">NCTC4824</strain>
    </source>
</reference>
<dbReference type="EC" id="1.2.4.1" evidence="3 10"/>
<gene>
    <name evidence="13" type="primary">pdhA</name>
    <name evidence="13" type="ORF">NCTC4824_02814</name>
</gene>
<dbReference type="InterPro" id="IPR050771">
    <property type="entry name" value="Alpha-ketoacid_DH_E1_comp"/>
</dbReference>
<dbReference type="STRING" id="1348624.GCA_001591545_01863"/>
<dbReference type="GO" id="GO:0009083">
    <property type="term" value="P:branched-chain amino acid catabolic process"/>
    <property type="evidence" value="ECO:0007669"/>
    <property type="project" value="TreeGrafter"/>
</dbReference>
<evidence type="ECO:0000256" key="6">
    <source>
        <dbReference type="ARBA" id="ARBA00023052"/>
    </source>
</evidence>
<feature type="coiled-coil region" evidence="11">
    <location>
        <begin position="311"/>
        <end position="341"/>
    </location>
</feature>
<keyword evidence="5 10" id="KW-0560">Oxidoreductase</keyword>
<dbReference type="PANTHER" id="PTHR43380">
    <property type="entry name" value="2-OXOISOVALERATE DEHYDROGENASE SUBUNIT ALPHA, MITOCHONDRIAL"/>
    <property type="match status" value="1"/>
</dbReference>
<keyword evidence="14" id="KW-1185">Reference proteome</keyword>
<dbReference type="AlphaFoldDB" id="A0A2X4WBN0"/>
<evidence type="ECO:0000256" key="5">
    <source>
        <dbReference type="ARBA" id="ARBA00023002"/>
    </source>
</evidence>
<dbReference type="InterPro" id="IPR001017">
    <property type="entry name" value="DH_E1"/>
</dbReference>
<evidence type="ECO:0000256" key="10">
    <source>
        <dbReference type="RuleBase" id="RU366007"/>
    </source>
</evidence>
<dbReference type="Proteomes" id="UP000249134">
    <property type="component" value="Chromosome 1"/>
</dbReference>
<dbReference type="KEGG" id="blen:NCTC4824_02814"/>
<evidence type="ECO:0000256" key="7">
    <source>
        <dbReference type="ARBA" id="ARBA00023317"/>
    </source>
</evidence>
<keyword evidence="6 10" id="KW-0786">Thiamine pyrophosphate</keyword>
<dbReference type="RefSeq" id="WP_111703494.1">
    <property type="nucleotide sequence ID" value="NZ_LS483476.1"/>
</dbReference>
<evidence type="ECO:0000259" key="12">
    <source>
        <dbReference type="Pfam" id="PF00676"/>
    </source>
</evidence>
<keyword evidence="11" id="KW-0175">Coiled coil</keyword>
<evidence type="ECO:0000256" key="8">
    <source>
        <dbReference type="ARBA" id="ARBA00025211"/>
    </source>
</evidence>
<dbReference type="SUPFAM" id="SSF52518">
    <property type="entry name" value="Thiamin diphosphate-binding fold (THDP-binding)"/>
    <property type="match status" value="1"/>
</dbReference>
<evidence type="ECO:0000313" key="14">
    <source>
        <dbReference type="Proteomes" id="UP000249134"/>
    </source>
</evidence>
<dbReference type="FunFam" id="3.40.50.970:FF:000023">
    <property type="entry name" value="Pyruvate dehydrogenase E1 component subunit alpha"/>
    <property type="match status" value="1"/>
</dbReference>
<dbReference type="NCBIfam" id="TIGR03181">
    <property type="entry name" value="PDH_E1_alph_x"/>
    <property type="match status" value="1"/>
</dbReference>
<accession>A0A2X4WBN0</accession>
<organism evidence="13 14">
    <name type="scientific">Lederbergia lenta</name>
    <name type="common">Bacillus lentus</name>
    <dbReference type="NCBI Taxonomy" id="1467"/>
    <lineage>
        <taxon>Bacteria</taxon>
        <taxon>Bacillati</taxon>
        <taxon>Bacillota</taxon>
        <taxon>Bacilli</taxon>
        <taxon>Bacillales</taxon>
        <taxon>Bacillaceae</taxon>
        <taxon>Lederbergia</taxon>
    </lineage>
</organism>
<sequence length="371" mass="41503">MASNAKKVQFDAVKTLENIESQFEMVQVLNEKGEIVNKSAVPEMTDEQLEELMRRMVYTRILDQRSISLNRQGRLGFYAPTAGQEASQIASQFALEKDDFILPGYRDVPQIVWHGLPLYQAFLWSRGHFMGMQLPEGVNVIPPQIIIGAQIIQTAGVALGFKKRNKKAVAVTYTGDGGSSQGDFYEGINFAGSYGAPAIFIVQNNQFAISTPRDKQTAGATIAQKSVAAGIPGVLVDGMDPLAVYAVVKEARERAINGGGPTLIETMCYRYGPHTMAGDDPTRYRTTDEDSEWEKKDPLVRFRLYLEKKGIWNEEKENEVIEQAKEDIKEAIKKADEAPKQKVTDLMSNMFKTLPVNLQEQYEIYTEKESK</sequence>
<dbReference type="GO" id="GO:0004739">
    <property type="term" value="F:pyruvate dehydrogenase (acetyl-transferring) activity"/>
    <property type="evidence" value="ECO:0007669"/>
    <property type="project" value="UniProtKB-UniRule"/>
</dbReference>